<reference evidence="2 3" key="1">
    <citation type="journal article" date="2016" name="Nat. Commun.">
        <title>Extremotolerant tardigrade genome and improved radiotolerance of human cultured cells by tardigrade-unique protein.</title>
        <authorList>
            <person name="Hashimoto T."/>
            <person name="Horikawa D.D."/>
            <person name="Saito Y."/>
            <person name="Kuwahara H."/>
            <person name="Kozuka-Hata H."/>
            <person name="Shin-I T."/>
            <person name="Minakuchi Y."/>
            <person name="Ohishi K."/>
            <person name="Motoyama A."/>
            <person name="Aizu T."/>
            <person name="Enomoto A."/>
            <person name="Kondo K."/>
            <person name="Tanaka S."/>
            <person name="Hara Y."/>
            <person name="Koshikawa S."/>
            <person name="Sagara H."/>
            <person name="Miura T."/>
            <person name="Yokobori S."/>
            <person name="Miyagawa K."/>
            <person name="Suzuki Y."/>
            <person name="Kubo T."/>
            <person name="Oyama M."/>
            <person name="Kohara Y."/>
            <person name="Fujiyama A."/>
            <person name="Arakawa K."/>
            <person name="Katayama T."/>
            <person name="Toyoda A."/>
            <person name="Kunieda T."/>
        </authorList>
    </citation>
    <scope>NUCLEOTIDE SEQUENCE [LARGE SCALE GENOMIC DNA]</scope>
    <source>
        <strain evidence="2 3">YOKOZUNA-1</strain>
    </source>
</reference>
<protein>
    <recommendedName>
        <fullName evidence="1">N-acetyltransferase domain-containing protein</fullName>
    </recommendedName>
</protein>
<dbReference type="PANTHER" id="PTHR43233:SF1">
    <property type="entry name" value="FAMILY N-ACETYLTRANSFERASE, PUTATIVE (AFU_ORTHOLOGUE AFUA_6G03350)-RELATED"/>
    <property type="match status" value="1"/>
</dbReference>
<dbReference type="OrthoDB" id="10039976at2759"/>
<dbReference type="EMBL" id="BDGG01000006">
    <property type="protein sequence ID" value="GAV00825.1"/>
    <property type="molecule type" value="Genomic_DNA"/>
</dbReference>
<proteinExistence type="predicted"/>
<comment type="caution">
    <text evidence="2">The sequence shown here is derived from an EMBL/GenBank/DDBJ whole genome shotgun (WGS) entry which is preliminary data.</text>
</comment>
<keyword evidence="3" id="KW-1185">Reference proteome</keyword>
<dbReference type="Proteomes" id="UP000186922">
    <property type="component" value="Unassembled WGS sequence"/>
</dbReference>
<evidence type="ECO:0000313" key="3">
    <source>
        <dbReference type="Proteomes" id="UP000186922"/>
    </source>
</evidence>
<accession>A0A1D1VGP7</accession>
<dbReference type="PANTHER" id="PTHR43233">
    <property type="entry name" value="FAMILY N-ACETYLTRANSFERASE, PUTATIVE (AFU_ORTHOLOGUE AFUA_6G03350)-RELATED"/>
    <property type="match status" value="1"/>
</dbReference>
<gene>
    <name evidence="2" type="primary">RvY_11619-1</name>
    <name evidence="2" type="synonym">RvY_11619.1</name>
    <name evidence="2" type="ORF">RvY_11619</name>
</gene>
<dbReference type="InterPro" id="IPR016181">
    <property type="entry name" value="Acyl_CoA_acyltransferase"/>
</dbReference>
<dbReference type="SUPFAM" id="SSF55729">
    <property type="entry name" value="Acyl-CoA N-acyltransferases (Nat)"/>
    <property type="match status" value="1"/>
</dbReference>
<dbReference type="AlphaFoldDB" id="A0A1D1VGP7"/>
<organism evidence="2 3">
    <name type="scientific">Ramazzottius varieornatus</name>
    <name type="common">Water bear</name>
    <name type="synonym">Tardigrade</name>
    <dbReference type="NCBI Taxonomy" id="947166"/>
    <lineage>
        <taxon>Eukaryota</taxon>
        <taxon>Metazoa</taxon>
        <taxon>Ecdysozoa</taxon>
        <taxon>Tardigrada</taxon>
        <taxon>Eutardigrada</taxon>
        <taxon>Parachela</taxon>
        <taxon>Hypsibioidea</taxon>
        <taxon>Ramazzottiidae</taxon>
        <taxon>Ramazzottius</taxon>
    </lineage>
</organism>
<dbReference type="InterPro" id="IPR053144">
    <property type="entry name" value="Acetyltransferase_Butenolide"/>
</dbReference>
<dbReference type="CDD" id="cd04301">
    <property type="entry name" value="NAT_SF"/>
    <property type="match status" value="1"/>
</dbReference>
<dbReference type="PROSITE" id="PS51186">
    <property type="entry name" value="GNAT"/>
    <property type="match status" value="1"/>
</dbReference>
<evidence type="ECO:0000313" key="2">
    <source>
        <dbReference type="EMBL" id="GAV00825.1"/>
    </source>
</evidence>
<dbReference type="Gene3D" id="3.40.630.30">
    <property type="match status" value="1"/>
</dbReference>
<sequence length="160" mass="18000">MSSLKDTINPEVLSVPASSLQPTLEFRKNYPVTVDQFVEMYDSAGWPRPITDRSRIQAILDSSTMLISVWDQERLVGLARVVTDWVFICYLSHVAVRKEYQKGGLGKQLIMLAKDLVGPQPDFVLKSSPASMGFYTNIGMRKIENGFMFDGQFPQYGAGR</sequence>
<feature type="domain" description="N-acetyltransferase" evidence="1">
    <location>
        <begin position="24"/>
        <end position="160"/>
    </location>
</feature>
<dbReference type="Pfam" id="PF13673">
    <property type="entry name" value="Acetyltransf_10"/>
    <property type="match status" value="1"/>
</dbReference>
<dbReference type="InterPro" id="IPR000182">
    <property type="entry name" value="GNAT_dom"/>
</dbReference>
<evidence type="ECO:0000259" key="1">
    <source>
        <dbReference type="PROSITE" id="PS51186"/>
    </source>
</evidence>
<name>A0A1D1VGP7_RAMVA</name>
<dbReference type="GO" id="GO:0016747">
    <property type="term" value="F:acyltransferase activity, transferring groups other than amino-acyl groups"/>
    <property type="evidence" value="ECO:0007669"/>
    <property type="project" value="InterPro"/>
</dbReference>